<proteinExistence type="predicted"/>
<dbReference type="EMBL" id="VHSG01000039">
    <property type="protein sequence ID" value="TQV66712.1"/>
    <property type="molecule type" value="Genomic_DNA"/>
</dbReference>
<gene>
    <name evidence="3" type="ORF">FKG94_26825</name>
</gene>
<protein>
    <submittedName>
        <fullName evidence="3">Uncharacterized protein</fullName>
    </submittedName>
</protein>
<feature type="coiled-coil region" evidence="1">
    <location>
        <begin position="105"/>
        <end position="176"/>
    </location>
</feature>
<name>A0A545SP02_9GAMM</name>
<evidence type="ECO:0000313" key="4">
    <source>
        <dbReference type="Proteomes" id="UP000319732"/>
    </source>
</evidence>
<keyword evidence="1" id="KW-0175">Coiled coil</keyword>
<dbReference type="RefSeq" id="WP_142930034.1">
    <property type="nucleotide sequence ID" value="NZ_ML660115.1"/>
</dbReference>
<evidence type="ECO:0000313" key="3">
    <source>
        <dbReference type="EMBL" id="TQV66712.1"/>
    </source>
</evidence>
<keyword evidence="2" id="KW-0812">Transmembrane</keyword>
<dbReference type="AlphaFoldDB" id="A0A545SP02"/>
<accession>A0A545SP02</accession>
<dbReference type="Proteomes" id="UP000319732">
    <property type="component" value="Unassembled WGS sequence"/>
</dbReference>
<keyword evidence="2" id="KW-1133">Transmembrane helix</keyword>
<feature type="transmembrane region" description="Helical" evidence="2">
    <location>
        <begin position="7"/>
        <end position="27"/>
    </location>
</feature>
<keyword evidence="2" id="KW-0472">Membrane</keyword>
<evidence type="ECO:0000256" key="2">
    <source>
        <dbReference type="SAM" id="Phobius"/>
    </source>
</evidence>
<keyword evidence="4" id="KW-1185">Reference proteome</keyword>
<comment type="caution">
    <text evidence="3">The sequence shown here is derived from an EMBL/GenBank/DDBJ whole genome shotgun (WGS) entry which is preliminary data.</text>
</comment>
<sequence>MPASSAVRIVVIAAVVLPLLAGCQWWPRRPADPVPPPLPQVNLPVQRESPVVPHENLAMLIAYFVRVGNLSGAALQREIAMMDAKLHIEATAARRLCLAYLLGQAAHKAENRKRAQQLLSEVEQELYTPADYKDLARFLARDLQQYAAQRESLRAEQQQRLQLQQQLDALKDIERKISERKAMPIDGVEEPKP</sequence>
<organism evidence="3 4">
    <name type="scientific">Exilibacterium tricleocarpae</name>
    <dbReference type="NCBI Taxonomy" id="2591008"/>
    <lineage>
        <taxon>Bacteria</taxon>
        <taxon>Pseudomonadati</taxon>
        <taxon>Pseudomonadota</taxon>
        <taxon>Gammaproteobacteria</taxon>
        <taxon>Cellvibrionales</taxon>
        <taxon>Cellvibrionaceae</taxon>
        <taxon>Exilibacterium</taxon>
    </lineage>
</organism>
<reference evidence="3 4" key="1">
    <citation type="submission" date="2019-06" db="EMBL/GenBank/DDBJ databases">
        <title>Whole genome sequence for Cellvibrionaceae sp. R142.</title>
        <authorList>
            <person name="Wang G."/>
        </authorList>
    </citation>
    <scope>NUCLEOTIDE SEQUENCE [LARGE SCALE GENOMIC DNA]</scope>
    <source>
        <strain evidence="3 4">R142</strain>
    </source>
</reference>
<evidence type="ECO:0000256" key="1">
    <source>
        <dbReference type="SAM" id="Coils"/>
    </source>
</evidence>